<dbReference type="STRING" id="990285.RGCCGE502_08425"/>
<dbReference type="GO" id="GO:0004176">
    <property type="term" value="F:ATP-dependent peptidase activity"/>
    <property type="evidence" value="ECO:0007669"/>
    <property type="project" value="InterPro"/>
</dbReference>
<dbReference type="GO" id="GO:0006508">
    <property type="term" value="P:proteolysis"/>
    <property type="evidence" value="ECO:0007669"/>
    <property type="project" value="InterPro"/>
</dbReference>
<proteinExistence type="predicted"/>
<dbReference type="GO" id="GO:0004222">
    <property type="term" value="F:metalloendopeptidase activity"/>
    <property type="evidence" value="ECO:0007669"/>
    <property type="project" value="InterPro"/>
</dbReference>
<sequence length="185" mass="19980">MTEVASLPELGDFVPCPRLAHHEAGHFVVGSLFGMEFDCVEAHSTNGVAQLSVPFPDGADWRRLVVLRAGAFAEGILFNQIHRPTLEELEREMLAYQAAGDLARSDLGKIIGALVTEYGDAFLTQYRALEVTTLDILSRNPVRSAIRAVAGKLERLGRLSGAEATAIASPYIAGSLNMEKPSWAS</sequence>
<protein>
    <recommendedName>
        <fullName evidence="3">Peptidase M41 domain-containing protein</fullName>
    </recommendedName>
</protein>
<dbReference type="GO" id="GO:0005524">
    <property type="term" value="F:ATP binding"/>
    <property type="evidence" value="ECO:0007669"/>
    <property type="project" value="InterPro"/>
</dbReference>
<dbReference type="InterPro" id="IPR037219">
    <property type="entry name" value="Peptidase_M41-like"/>
</dbReference>
<evidence type="ECO:0000313" key="1">
    <source>
        <dbReference type="EMBL" id="EPE98438.1"/>
    </source>
</evidence>
<gene>
    <name evidence="1" type="ORF">RGCCGE502_08425</name>
</gene>
<accession>S3IHQ9</accession>
<dbReference type="AlphaFoldDB" id="S3IHQ9"/>
<comment type="caution">
    <text evidence="1">The sequence shown here is derived from an EMBL/GenBank/DDBJ whole genome shotgun (WGS) entry which is preliminary data.</text>
</comment>
<dbReference type="RefSeq" id="WP_016553727.1">
    <property type="nucleotide sequence ID" value="NZ_AEYE02000011.1"/>
</dbReference>
<evidence type="ECO:0000313" key="2">
    <source>
        <dbReference type="Proteomes" id="UP000014411"/>
    </source>
</evidence>
<evidence type="ECO:0008006" key="3">
    <source>
        <dbReference type="Google" id="ProtNLM"/>
    </source>
</evidence>
<organism evidence="1 2">
    <name type="scientific">Rhizobium grahamii CCGE 502</name>
    <dbReference type="NCBI Taxonomy" id="990285"/>
    <lineage>
        <taxon>Bacteria</taxon>
        <taxon>Pseudomonadati</taxon>
        <taxon>Pseudomonadota</taxon>
        <taxon>Alphaproteobacteria</taxon>
        <taxon>Hyphomicrobiales</taxon>
        <taxon>Rhizobiaceae</taxon>
        <taxon>Rhizobium/Agrobacterium group</taxon>
        <taxon>Rhizobium</taxon>
    </lineage>
</organism>
<dbReference type="HOGENOM" id="CLU_1460172_0_0_5"/>
<dbReference type="EMBL" id="AEYE02000011">
    <property type="protein sequence ID" value="EPE98438.1"/>
    <property type="molecule type" value="Genomic_DNA"/>
</dbReference>
<reference evidence="1 2" key="1">
    <citation type="journal article" date="2012" name="J. Bacteriol.">
        <title>Genome sequence of Rhizobium grahamii CCGE502, a broad-host-range symbiont with low nodulation competitiveness in Phaseolus vulgaris.</title>
        <authorList>
            <person name="Althabegoiti M.J."/>
            <person name="Lozano L."/>
            <person name="Torres-Tejerizo G."/>
            <person name="Ormeno-Orrillo E."/>
            <person name="Rogel M.A."/>
            <person name="Gonzalez V."/>
            <person name="Martinez-Romero E."/>
        </authorList>
    </citation>
    <scope>NUCLEOTIDE SEQUENCE [LARGE SCALE GENOMIC DNA]</scope>
    <source>
        <strain evidence="1 2">CCGE 502</strain>
    </source>
</reference>
<name>S3IHQ9_9HYPH</name>
<dbReference type="SUPFAM" id="SSF140990">
    <property type="entry name" value="FtsH protease domain-like"/>
    <property type="match status" value="1"/>
</dbReference>
<keyword evidence="2" id="KW-1185">Reference proteome</keyword>
<dbReference type="Proteomes" id="UP000014411">
    <property type="component" value="Unassembled WGS sequence"/>
</dbReference>
<dbReference type="Gene3D" id="1.20.58.760">
    <property type="entry name" value="Peptidase M41"/>
    <property type="match status" value="1"/>
</dbReference>